<comment type="caution">
    <text evidence="7">The sequence shown here is derived from an EMBL/GenBank/DDBJ whole genome shotgun (WGS) entry which is preliminary data.</text>
</comment>
<dbReference type="STRING" id="1503.CLPU_1c01280"/>
<dbReference type="OrthoDB" id="9774451at2"/>
<dbReference type="RefSeq" id="WP_050353699.1">
    <property type="nucleotide sequence ID" value="NZ_LGSS01000001.1"/>
</dbReference>
<sequence length="272" mass="30371">MFGKKANKIIALFIIGIMTIGFAGCSNQTGTKEGKTEIEKIKESGKIVLGTSADYPPFEFHKEVNGKDTIVGFDIEIAKEIAKDLNVELEIKEMSFDPLIMALQNNKIDMVLAGMTPDKERAKKVDFSDKYFFGKHYIVINGKNKDSIKTLEDLKGKTIGVQKGAVQQKIAQKEISGAKLKPLVKVPDLILQLRSNKVDAVLIEDIVAKSYVENNKDLVLPGIEFKDKEGGYSVALRKNNKELVESINKTIKRLQKEGLIDKYFEEANKMSK</sequence>
<comment type="similarity">
    <text evidence="2 4">Belongs to the bacterial solute-binding protein 3 family.</text>
</comment>
<feature type="signal peptide" evidence="5">
    <location>
        <begin position="1"/>
        <end position="23"/>
    </location>
</feature>
<evidence type="ECO:0000259" key="6">
    <source>
        <dbReference type="SMART" id="SM00062"/>
    </source>
</evidence>
<dbReference type="AlphaFoldDB" id="A0A0L0WER8"/>
<feature type="chain" id="PRO_5039624860" evidence="5">
    <location>
        <begin position="24"/>
        <end position="272"/>
    </location>
</feature>
<dbReference type="PROSITE" id="PS01039">
    <property type="entry name" value="SBP_BACTERIAL_3"/>
    <property type="match status" value="1"/>
</dbReference>
<evidence type="ECO:0000256" key="4">
    <source>
        <dbReference type="RuleBase" id="RU003744"/>
    </source>
</evidence>
<dbReference type="Proteomes" id="UP000037267">
    <property type="component" value="Unassembled WGS sequence"/>
</dbReference>
<evidence type="ECO:0000256" key="5">
    <source>
        <dbReference type="SAM" id="SignalP"/>
    </source>
</evidence>
<comment type="subcellular location">
    <subcellularLocation>
        <location evidence="1">Cell envelope</location>
    </subcellularLocation>
</comment>
<dbReference type="GO" id="GO:0030313">
    <property type="term" value="C:cell envelope"/>
    <property type="evidence" value="ECO:0007669"/>
    <property type="project" value="UniProtKB-SubCell"/>
</dbReference>
<organism evidence="7 8">
    <name type="scientific">Gottschalkia purinilytica</name>
    <name type="common">Clostridium purinilyticum</name>
    <dbReference type="NCBI Taxonomy" id="1503"/>
    <lineage>
        <taxon>Bacteria</taxon>
        <taxon>Bacillati</taxon>
        <taxon>Bacillota</taxon>
        <taxon>Tissierellia</taxon>
        <taxon>Tissierellales</taxon>
        <taxon>Gottschalkiaceae</taxon>
        <taxon>Gottschalkia</taxon>
    </lineage>
</organism>
<dbReference type="Pfam" id="PF00497">
    <property type="entry name" value="SBP_bac_3"/>
    <property type="match status" value="1"/>
</dbReference>
<dbReference type="EMBL" id="LGSS01000001">
    <property type="protein sequence ID" value="KNF09963.1"/>
    <property type="molecule type" value="Genomic_DNA"/>
</dbReference>
<keyword evidence="8" id="KW-1185">Reference proteome</keyword>
<proteinExistence type="inferred from homology"/>
<reference evidence="8" key="1">
    <citation type="submission" date="2015-07" db="EMBL/GenBank/DDBJ databases">
        <title>Draft genome sequence of the purine-degrading Gottschalkia purinilyticum DSM 1384 (formerly Clostridium purinilyticum).</title>
        <authorList>
            <person name="Poehlein A."/>
            <person name="Schiel-Bengelsdorf B."/>
            <person name="Bengelsdorf F.R."/>
            <person name="Daniel R."/>
            <person name="Duerre P."/>
        </authorList>
    </citation>
    <scope>NUCLEOTIDE SEQUENCE [LARGE SCALE GENOMIC DNA]</scope>
    <source>
        <strain evidence="8">DSM 1384</strain>
    </source>
</reference>
<dbReference type="PROSITE" id="PS51257">
    <property type="entry name" value="PROKAR_LIPOPROTEIN"/>
    <property type="match status" value="1"/>
</dbReference>
<dbReference type="PANTHER" id="PTHR35936:SF17">
    <property type="entry name" value="ARGININE-BINDING EXTRACELLULAR PROTEIN ARTP"/>
    <property type="match status" value="1"/>
</dbReference>
<dbReference type="SUPFAM" id="SSF53850">
    <property type="entry name" value="Periplasmic binding protein-like II"/>
    <property type="match status" value="1"/>
</dbReference>
<protein>
    <submittedName>
        <fullName evidence="7">Amino acid ABC transporter substrate-binding protein, PAAT family</fullName>
    </submittedName>
</protein>
<dbReference type="SMART" id="SM00062">
    <property type="entry name" value="PBPb"/>
    <property type="match status" value="1"/>
</dbReference>
<keyword evidence="3 5" id="KW-0732">Signal</keyword>
<evidence type="ECO:0000256" key="2">
    <source>
        <dbReference type="ARBA" id="ARBA00010333"/>
    </source>
</evidence>
<dbReference type="Gene3D" id="3.40.190.10">
    <property type="entry name" value="Periplasmic binding protein-like II"/>
    <property type="match status" value="2"/>
</dbReference>
<gene>
    <name evidence="7" type="ORF">CLPU_1c01280</name>
</gene>
<evidence type="ECO:0000256" key="1">
    <source>
        <dbReference type="ARBA" id="ARBA00004196"/>
    </source>
</evidence>
<evidence type="ECO:0000313" key="8">
    <source>
        <dbReference type="Proteomes" id="UP000037267"/>
    </source>
</evidence>
<accession>A0A0L0WER8</accession>
<feature type="domain" description="Solute-binding protein family 3/N-terminal" evidence="6">
    <location>
        <begin position="46"/>
        <end position="267"/>
    </location>
</feature>
<name>A0A0L0WER8_GOTPU</name>
<dbReference type="PATRIC" id="fig|1503.3.peg.997"/>
<dbReference type="PANTHER" id="PTHR35936">
    <property type="entry name" value="MEMBRANE-BOUND LYTIC MUREIN TRANSGLYCOSYLASE F"/>
    <property type="match status" value="1"/>
</dbReference>
<dbReference type="InterPro" id="IPR018313">
    <property type="entry name" value="SBP_3_CS"/>
</dbReference>
<dbReference type="InterPro" id="IPR001638">
    <property type="entry name" value="Solute-binding_3/MltF_N"/>
</dbReference>
<evidence type="ECO:0000256" key="3">
    <source>
        <dbReference type="ARBA" id="ARBA00022729"/>
    </source>
</evidence>
<evidence type="ECO:0000313" key="7">
    <source>
        <dbReference type="EMBL" id="KNF09963.1"/>
    </source>
</evidence>